<feature type="region of interest" description="Disordered" evidence="1">
    <location>
        <begin position="61"/>
        <end position="143"/>
    </location>
</feature>
<organism evidence="2 3">
    <name type="scientific">Geobacter pickeringii</name>
    <dbReference type="NCBI Taxonomy" id="345632"/>
    <lineage>
        <taxon>Bacteria</taxon>
        <taxon>Pseudomonadati</taxon>
        <taxon>Thermodesulfobacteriota</taxon>
        <taxon>Desulfuromonadia</taxon>
        <taxon>Geobacterales</taxon>
        <taxon>Geobacteraceae</taxon>
        <taxon>Geobacter</taxon>
    </lineage>
</organism>
<name>A0A0B5B9I5_9BACT</name>
<dbReference type="HOGENOM" id="CLU_1803410_0_0_7"/>
<dbReference type="EMBL" id="CP009788">
    <property type="protein sequence ID" value="AJE03232.1"/>
    <property type="molecule type" value="Genomic_DNA"/>
</dbReference>
<keyword evidence="3" id="KW-1185">Reference proteome</keyword>
<dbReference type="KEGG" id="gpi:GPICK_07565"/>
<proteinExistence type="predicted"/>
<accession>A0A0B5B9I5</accession>
<evidence type="ECO:0000256" key="1">
    <source>
        <dbReference type="SAM" id="MobiDB-lite"/>
    </source>
</evidence>
<reference evidence="2 3" key="1">
    <citation type="journal article" date="2015" name="Genome Announc.">
        <title>Complete Genome of Geobacter pickeringii G13T, a Metal-Reducing Isolate from Sedimentary Kaolin Deposits.</title>
        <authorList>
            <person name="Badalamenti J.P."/>
            <person name="Bond D.R."/>
        </authorList>
    </citation>
    <scope>NUCLEOTIDE SEQUENCE [LARGE SCALE GENOMIC DNA]</scope>
    <source>
        <strain evidence="2 3">G13</strain>
    </source>
</reference>
<evidence type="ECO:0008006" key="4">
    <source>
        <dbReference type="Google" id="ProtNLM"/>
    </source>
</evidence>
<dbReference type="Proteomes" id="UP000057609">
    <property type="component" value="Chromosome"/>
</dbReference>
<evidence type="ECO:0000313" key="3">
    <source>
        <dbReference type="Proteomes" id="UP000057609"/>
    </source>
</evidence>
<gene>
    <name evidence="2" type="ORF">GPICK_07565</name>
</gene>
<dbReference type="AlphaFoldDB" id="A0A0B5B9I5"/>
<protein>
    <recommendedName>
        <fullName evidence="4">Cohesin domain-containing protein</fullName>
    </recommendedName>
</protein>
<evidence type="ECO:0000313" key="2">
    <source>
        <dbReference type="EMBL" id="AJE03232.1"/>
    </source>
</evidence>
<sequence>MARMEIVIRYDPSTLAHPRVDRAGGIPRLVQSSDTSDSGVVTIKASRNPAFTGSGTVASLHFDRTGPSPGTVDSMDGVIYNDQGVPMSAQVSITNPPPDQSGTGREGDPATAGRGGGGPPRPRFRGRQRSRQPPMKALLRGLK</sequence>